<feature type="region of interest" description="Disordered" evidence="1">
    <location>
        <begin position="338"/>
        <end position="358"/>
    </location>
</feature>
<accession>A0A167KN72</accession>
<reference evidence="3 4" key="1">
    <citation type="journal article" date="2016" name="Mol. Biol. Evol.">
        <title>Comparative Genomics of Early-Diverging Mushroom-Forming Fungi Provides Insights into the Origins of Lignocellulose Decay Capabilities.</title>
        <authorList>
            <person name="Nagy L.G."/>
            <person name="Riley R."/>
            <person name="Tritt A."/>
            <person name="Adam C."/>
            <person name="Daum C."/>
            <person name="Floudas D."/>
            <person name="Sun H."/>
            <person name="Yadav J.S."/>
            <person name="Pangilinan J."/>
            <person name="Larsson K.H."/>
            <person name="Matsuura K."/>
            <person name="Barry K."/>
            <person name="Labutti K."/>
            <person name="Kuo R."/>
            <person name="Ohm R.A."/>
            <person name="Bhattacharya S.S."/>
            <person name="Shirouzu T."/>
            <person name="Yoshinaga Y."/>
            <person name="Martin F.M."/>
            <person name="Grigoriev I.V."/>
            <person name="Hibbett D.S."/>
        </authorList>
    </citation>
    <scope>NUCLEOTIDE SEQUENCE [LARGE SCALE GENOMIC DNA]</scope>
    <source>
        <strain evidence="3 4">TUFC12733</strain>
    </source>
</reference>
<evidence type="ECO:0000313" key="4">
    <source>
        <dbReference type="Proteomes" id="UP000076738"/>
    </source>
</evidence>
<dbReference type="OrthoDB" id="5289249at2759"/>
<protein>
    <recommendedName>
        <fullName evidence="2">DUF7330 domain-containing protein</fullName>
    </recommendedName>
</protein>
<feature type="region of interest" description="Disordered" evidence="1">
    <location>
        <begin position="271"/>
        <end position="296"/>
    </location>
</feature>
<dbReference type="EMBL" id="KV417292">
    <property type="protein sequence ID" value="KZO94822.1"/>
    <property type="molecule type" value="Genomic_DNA"/>
</dbReference>
<proteinExistence type="predicted"/>
<dbReference type="Proteomes" id="UP000076738">
    <property type="component" value="Unassembled WGS sequence"/>
</dbReference>
<evidence type="ECO:0000259" key="2">
    <source>
        <dbReference type="Pfam" id="PF24016"/>
    </source>
</evidence>
<feature type="domain" description="DUF7330" evidence="2">
    <location>
        <begin position="84"/>
        <end position="238"/>
    </location>
</feature>
<name>A0A167KN72_CALVF</name>
<evidence type="ECO:0000256" key="1">
    <source>
        <dbReference type="SAM" id="MobiDB-lite"/>
    </source>
</evidence>
<sequence length="559" mass="61210">MIIPNQEKPMPPIPPELPSAVPNRKERLSRPSNRAPSIAPPPYSAHAPQPAVDLLESSSPSSPRSPTVPQNLPRQNRLKVHREDNWGIKETYLLDPSLPTPPGAPEENLSLYASNGHVFAEVYVVGEDVKGKVSMDFRSKKGSVYVTIPACPPTVPLQITASTNRHGNIFMKLPPKFNGPLVIEAKHGWGPRLEPSLKAVARVFEETGNVRRYWIGEWNGETEWTGDECLIHTYDGHIWPPVVFLPAIIAVHPIHSSKLANMIITDENKYRPGDTLQPADLPGPSGSTSTSGTSVASVASVDEFERFEPPPYSPQRDARVDLLEGEDAIVSPTAQAVSISPFPTSPRSPFPTTISRIPPELPRQNRLRVFRDNSGIRDTYVIDPTLPAPPGSHDKALSVYSQNGSIDALVYLTQSVGRTAKGRVELEGLSMNGSVKFSVAECPADMRLSILVESRNGSIALFLPPTFRGPLTITHENGVSTIAPSLRSRTRTLDETHALHRCWVGEWGEDDDPNWVADECVVGSHNGSVKVGYWSAEEAGKQQLIPKGIMEKVFGEKKN</sequence>
<dbReference type="Pfam" id="PF24016">
    <property type="entry name" value="DUF7330"/>
    <property type="match status" value="2"/>
</dbReference>
<evidence type="ECO:0000313" key="3">
    <source>
        <dbReference type="EMBL" id="KZO94822.1"/>
    </source>
</evidence>
<feature type="compositionally biased region" description="Low complexity" evidence="1">
    <location>
        <begin position="282"/>
        <end position="296"/>
    </location>
</feature>
<organism evidence="3 4">
    <name type="scientific">Calocera viscosa (strain TUFC12733)</name>
    <dbReference type="NCBI Taxonomy" id="1330018"/>
    <lineage>
        <taxon>Eukaryota</taxon>
        <taxon>Fungi</taxon>
        <taxon>Dikarya</taxon>
        <taxon>Basidiomycota</taxon>
        <taxon>Agaricomycotina</taxon>
        <taxon>Dacrymycetes</taxon>
        <taxon>Dacrymycetales</taxon>
        <taxon>Dacrymycetaceae</taxon>
        <taxon>Calocera</taxon>
    </lineage>
</organism>
<feature type="domain" description="DUF7330" evidence="2">
    <location>
        <begin position="365"/>
        <end position="533"/>
    </location>
</feature>
<keyword evidence="4" id="KW-1185">Reference proteome</keyword>
<dbReference type="AlphaFoldDB" id="A0A167KN72"/>
<feature type="region of interest" description="Disordered" evidence="1">
    <location>
        <begin position="1"/>
        <end position="81"/>
    </location>
</feature>
<gene>
    <name evidence="3" type="ORF">CALVIDRAFT_599572</name>
</gene>
<dbReference type="InterPro" id="IPR055754">
    <property type="entry name" value="DUF7330"/>
</dbReference>
<dbReference type="STRING" id="1330018.A0A167KN72"/>